<dbReference type="PANTHER" id="PTHR43396">
    <property type="entry name" value="FLAVOHEMOPROTEIN"/>
    <property type="match status" value="1"/>
</dbReference>
<feature type="domain" description="Rubredoxin-like" evidence="6">
    <location>
        <begin position="1"/>
        <end position="35"/>
    </location>
</feature>
<dbReference type="Gene3D" id="3.40.50.80">
    <property type="entry name" value="Nucleotide-binding domain of ferredoxin-NADP reductase (FNR) module"/>
    <property type="match status" value="1"/>
</dbReference>
<comment type="cofactor">
    <cofactor evidence="1">
        <name>Fe(3+)</name>
        <dbReference type="ChEBI" id="CHEBI:29034"/>
    </cofactor>
</comment>
<dbReference type="Proteomes" id="UP000627781">
    <property type="component" value="Unassembled WGS sequence"/>
</dbReference>
<dbReference type="PROSITE" id="PS50903">
    <property type="entry name" value="RUBREDOXIN_LIKE"/>
    <property type="match status" value="1"/>
</dbReference>
<dbReference type="Gene3D" id="2.40.30.10">
    <property type="entry name" value="Translation factors"/>
    <property type="match status" value="1"/>
</dbReference>
<dbReference type="Pfam" id="PF21349">
    <property type="entry name" value="RUBY_RBDX"/>
    <property type="match status" value="1"/>
</dbReference>
<name>A0ABR8PQY6_9CLOT</name>
<protein>
    <submittedName>
        <fullName evidence="8">Oxidoreductase</fullName>
    </submittedName>
</protein>
<evidence type="ECO:0000313" key="9">
    <source>
        <dbReference type="Proteomes" id="UP000627781"/>
    </source>
</evidence>
<dbReference type="SUPFAM" id="SSF52343">
    <property type="entry name" value="Ferredoxin reductase-like, C-terminal NADP-linked domain"/>
    <property type="match status" value="1"/>
</dbReference>
<dbReference type="InterPro" id="IPR024934">
    <property type="entry name" value="Rubredoxin-like_dom"/>
</dbReference>
<comment type="caution">
    <text evidence="8">The sequence shown here is derived from an EMBL/GenBank/DDBJ whole genome shotgun (WGS) entry which is preliminary data.</text>
</comment>
<reference evidence="8 9" key="1">
    <citation type="submission" date="2020-08" db="EMBL/GenBank/DDBJ databases">
        <title>A Genomic Blueprint of the Chicken Gut Microbiome.</title>
        <authorList>
            <person name="Gilroy R."/>
            <person name="Ravi A."/>
            <person name="Getino M."/>
            <person name="Pursley I."/>
            <person name="Horton D.L."/>
            <person name="Alikhan N.-F."/>
            <person name="Baker D."/>
            <person name="Gharbi K."/>
            <person name="Hall N."/>
            <person name="Watson M."/>
            <person name="Adriaenssens E.M."/>
            <person name="Foster-Nyarko E."/>
            <person name="Jarju S."/>
            <person name="Secka A."/>
            <person name="Antonio M."/>
            <person name="Oren A."/>
            <person name="Chaudhuri R."/>
            <person name="La Ragione R.M."/>
            <person name="Hildebrand F."/>
            <person name="Pallen M.J."/>
        </authorList>
    </citation>
    <scope>NUCLEOTIDE SEQUENCE [LARGE SCALE GENOMIC DNA]</scope>
    <source>
        <strain evidence="8 9">Sa3CVN1</strain>
    </source>
</reference>
<gene>
    <name evidence="8" type="ORF">H9661_04325</name>
</gene>
<dbReference type="EMBL" id="JACSRA010000005">
    <property type="protein sequence ID" value="MBD7910581.1"/>
    <property type="molecule type" value="Genomic_DNA"/>
</dbReference>
<dbReference type="InterPro" id="IPR001433">
    <property type="entry name" value="OxRdtase_FAD/NAD-bd"/>
</dbReference>
<evidence type="ECO:0000259" key="6">
    <source>
        <dbReference type="PROSITE" id="PS50903"/>
    </source>
</evidence>
<dbReference type="Pfam" id="PF00970">
    <property type="entry name" value="FAD_binding_6"/>
    <property type="match status" value="1"/>
</dbReference>
<dbReference type="CDD" id="cd06184">
    <property type="entry name" value="flavohem_like_fad_nad_binding"/>
    <property type="match status" value="1"/>
</dbReference>
<dbReference type="InterPro" id="IPR008333">
    <property type="entry name" value="Cbr1-like_FAD-bd_dom"/>
</dbReference>
<feature type="domain" description="FAD-binding FR-type" evidence="7">
    <location>
        <begin position="42"/>
        <end position="145"/>
    </location>
</feature>
<organism evidence="8 9">
    <name type="scientific">Clostridium cibarium</name>
    <dbReference type="NCBI Taxonomy" id="2762247"/>
    <lineage>
        <taxon>Bacteria</taxon>
        <taxon>Bacillati</taxon>
        <taxon>Bacillota</taxon>
        <taxon>Clostridia</taxon>
        <taxon>Eubacteriales</taxon>
        <taxon>Clostridiaceae</taxon>
        <taxon>Clostridium</taxon>
    </lineage>
</organism>
<dbReference type="SUPFAM" id="SSF63380">
    <property type="entry name" value="Riboflavin synthase domain-like"/>
    <property type="match status" value="1"/>
</dbReference>
<dbReference type="PANTHER" id="PTHR43396:SF3">
    <property type="entry name" value="FLAVOHEMOPROTEIN"/>
    <property type="match status" value="1"/>
</dbReference>
<keyword evidence="2" id="KW-0349">Heme</keyword>
<keyword evidence="3" id="KW-0561">Oxygen transport</keyword>
<evidence type="ECO:0000259" key="7">
    <source>
        <dbReference type="PROSITE" id="PS51384"/>
    </source>
</evidence>
<evidence type="ECO:0000256" key="1">
    <source>
        <dbReference type="ARBA" id="ARBA00001965"/>
    </source>
</evidence>
<evidence type="ECO:0000256" key="4">
    <source>
        <dbReference type="ARBA" id="ARBA00022723"/>
    </source>
</evidence>
<dbReference type="Gene3D" id="2.20.28.10">
    <property type="match status" value="1"/>
</dbReference>
<dbReference type="SUPFAM" id="SSF57802">
    <property type="entry name" value="Rubredoxin-like"/>
    <property type="match status" value="1"/>
</dbReference>
<dbReference type="PRINTS" id="PR00409">
    <property type="entry name" value="PHDIOXRDTASE"/>
</dbReference>
<sequence length="285" mass="32546">MRKFVCLICGYIYEGYEVPEICPICKAGADKFEEVFENKEDGIYKRFKVEKKVKENDVVTSFYLKSIEKVQLKKHKAGQFIAVKLNIDGVDEVRQYSLSMKPGEDFYRISVKREEKGLVSRYLHDNVFEGDVLEISEPLGQFILKDSNRPLILMSGGIGITPVMSMLYEASNSGREIIFVQAVLNSSAHTFKSEIKKIVKENNNVQTEVFYSEPLDKDKIGVDYDHLGFVSNEWIEKSLPKDGEFYFCGPLGFMKHIYICLTNIVTDKSSINYEVFGPSADLSEK</sequence>
<keyword evidence="9" id="KW-1185">Reference proteome</keyword>
<dbReference type="CDD" id="cd00729">
    <property type="entry name" value="rubredoxin_SM"/>
    <property type="match status" value="1"/>
</dbReference>
<evidence type="ECO:0000256" key="3">
    <source>
        <dbReference type="ARBA" id="ARBA00022621"/>
    </source>
</evidence>
<evidence type="ECO:0000313" key="8">
    <source>
        <dbReference type="EMBL" id="MBD7910581.1"/>
    </source>
</evidence>
<keyword evidence="5" id="KW-0408">Iron</keyword>
<evidence type="ECO:0000256" key="2">
    <source>
        <dbReference type="ARBA" id="ARBA00022617"/>
    </source>
</evidence>
<evidence type="ECO:0000256" key="5">
    <source>
        <dbReference type="ARBA" id="ARBA00023004"/>
    </source>
</evidence>
<accession>A0ABR8PQY6</accession>
<keyword evidence="3" id="KW-0813">Transport</keyword>
<keyword evidence="4" id="KW-0479">Metal-binding</keyword>
<dbReference type="InterPro" id="IPR017927">
    <property type="entry name" value="FAD-bd_FR_type"/>
</dbReference>
<dbReference type="InterPro" id="IPR048574">
    <property type="entry name" value="RUBY_RBDX"/>
</dbReference>
<dbReference type="Pfam" id="PF00175">
    <property type="entry name" value="NAD_binding_1"/>
    <property type="match status" value="1"/>
</dbReference>
<proteinExistence type="predicted"/>
<dbReference type="InterPro" id="IPR017938">
    <property type="entry name" value="Riboflavin_synthase-like_b-brl"/>
</dbReference>
<dbReference type="PROSITE" id="PS51384">
    <property type="entry name" value="FAD_FR"/>
    <property type="match status" value="1"/>
</dbReference>
<dbReference type="InterPro" id="IPR039261">
    <property type="entry name" value="FNR_nucleotide-bd"/>
</dbReference>